<dbReference type="PRINTS" id="PR00039">
    <property type="entry name" value="HTHLYSR"/>
</dbReference>
<dbReference type="FunFam" id="1.10.10.10:FF:000001">
    <property type="entry name" value="LysR family transcriptional regulator"/>
    <property type="match status" value="1"/>
</dbReference>
<dbReference type="GO" id="GO:0032993">
    <property type="term" value="C:protein-DNA complex"/>
    <property type="evidence" value="ECO:0007669"/>
    <property type="project" value="TreeGrafter"/>
</dbReference>
<evidence type="ECO:0000259" key="6">
    <source>
        <dbReference type="PROSITE" id="PS50931"/>
    </source>
</evidence>
<proteinExistence type="inferred from homology"/>
<dbReference type="GO" id="GO:0003677">
    <property type="term" value="F:DNA binding"/>
    <property type="evidence" value="ECO:0007669"/>
    <property type="project" value="UniProtKB-KW"/>
</dbReference>
<evidence type="ECO:0000256" key="4">
    <source>
        <dbReference type="ARBA" id="ARBA00023159"/>
    </source>
</evidence>
<dbReference type="Pfam" id="PF00126">
    <property type="entry name" value="HTH_1"/>
    <property type="match status" value="1"/>
</dbReference>
<evidence type="ECO:0000313" key="7">
    <source>
        <dbReference type="EMBL" id="AMK59608.1"/>
    </source>
</evidence>
<sequence length="320" mass="34948">MSFGSHPFTLRQLQYAVAVADSLSFRKAAERCHVSQPSLSAQLAQLEDVLGLRLFERDRRRVLVTAAGREVLERARLILRETDDLVAVARRSGDPLSGTLRIGVIPTISPYLLPRLTTRARSAFPRLTLLWVEDKTEALVRSLDRGSLDAALLALEADVGNVEREVIGRDPFVLAAPAGHPLGLKTSPAKASELRDASVLLLDDGHCFRDQALAFCSGAKAHELEFRATSLSTLVQMVAGGAGVTLLPELAVPTEARRAALSIRPFAQPSPGRTLALVWRKRSPLALALRQLSATVRTVYERAERQSAGRARERRSESAR</sequence>
<dbReference type="InterPro" id="IPR036390">
    <property type="entry name" value="WH_DNA-bd_sf"/>
</dbReference>
<dbReference type="AlphaFoldDB" id="A0A140DZZ6"/>
<feature type="domain" description="HTH lysR-type" evidence="6">
    <location>
        <begin position="8"/>
        <end position="65"/>
    </location>
</feature>
<dbReference type="SUPFAM" id="SSF53850">
    <property type="entry name" value="Periplasmic binding protein-like II"/>
    <property type="match status" value="1"/>
</dbReference>
<organism evidence="7">
    <name type="scientific">uncultured bacterium UPO76</name>
    <dbReference type="NCBI Taxonomy" id="1776993"/>
    <lineage>
        <taxon>Bacteria</taxon>
        <taxon>environmental samples</taxon>
    </lineage>
</organism>
<dbReference type="Pfam" id="PF03466">
    <property type="entry name" value="LysR_substrate"/>
    <property type="match status" value="1"/>
</dbReference>
<name>A0A140DZZ6_9BACT</name>
<comment type="similarity">
    <text evidence="1">Belongs to the LysR transcriptional regulatory family.</text>
</comment>
<dbReference type="Gene3D" id="3.40.190.10">
    <property type="entry name" value="Periplasmic binding protein-like II"/>
    <property type="match status" value="2"/>
</dbReference>
<dbReference type="EMBL" id="KU144996">
    <property type="protein sequence ID" value="AMK59608.1"/>
    <property type="molecule type" value="Genomic_DNA"/>
</dbReference>
<evidence type="ECO:0000256" key="2">
    <source>
        <dbReference type="ARBA" id="ARBA00023015"/>
    </source>
</evidence>
<dbReference type="SUPFAM" id="SSF46785">
    <property type="entry name" value="Winged helix' DNA-binding domain"/>
    <property type="match status" value="1"/>
</dbReference>
<dbReference type="InterPro" id="IPR000847">
    <property type="entry name" value="LysR_HTH_N"/>
</dbReference>
<protein>
    <submittedName>
        <fullName evidence="7">Transcriptional regulator, LysR family</fullName>
    </submittedName>
</protein>
<dbReference type="PANTHER" id="PTHR30346:SF26">
    <property type="entry name" value="HYDROGEN PEROXIDE-INDUCIBLE GENES ACTIVATOR"/>
    <property type="match status" value="1"/>
</dbReference>
<dbReference type="CDD" id="cd08411">
    <property type="entry name" value="PBP2_OxyR"/>
    <property type="match status" value="1"/>
</dbReference>
<keyword evidence="4" id="KW-0010">Activator</keyword>
<dbReference type="InterPro" id="IPR005119">
    <property type="entry name" value="LysR_subst-bd"/>
</dbReference>
<keyword evidence="2" id="KW-0805">Transcription regulation</keyword>
<dbReference type="PROSITE" id="PS50931">
    <property type="entry name" value="HTH_LYSR"/>
    <property type="match status" value="1"/>
</dbReference>
<dbReference type="Gene3D" id="1.10.10.10">
    <property type="entry name" value="Winged helix-like DNA-binding domain superfamily/Winged helix DNA-binding domain"/>
    <property type="match status" value="1"/>
</dbReference>
<evidence type="ECO:0000256" key="3">
    <source>
        <dbReference type="ARBA" id="ARBA00023125"/>
    </source>
</evidence>
<dbReference type="InterPro" id="IPR036388">
    <property type="entry name" value="WH-like_DNA-bd_sf"/>
</dbReference>
<dbReference type="GO" id="GO:0003700">
    <property type="term" value="F:DNA-binding transcription factor activity"/>
    <property type="evidence" value="ECO:0007669"/>
    <property type="project" value="InterPro"/>
</dbReference>
<keyword evidence="5" id="KW-0804">Transcription</keyword>
<reference evidence="7" key="1">
    <citation type="journal article" date="2016" name="Appl. Environ. Microbiol.">
        <title>Functional Metagenomics of a Biostimulated Petroleum-Contaminated Soil Reveals an Extraordinary Diversity of Extradiol Dioxygenases.</title>
        <authorList>
            <person name="Terron-Gonzalez L."/>
            <person name="Martin-Cabello G."/>
            <person name="Ferrer M."/>
            <person name="Santero E."/>
        </authorList>
    </citation>
    <scope>NUCLEOTIDE SEQUENCE</scope>
</reference>
<evidence type="ECO:0000256" key="1">
    <source>
        <dbReference type="ARBA" id="ARBA00009437"/>
    </source>
</evidence>
<evidence type="ECO:0000256" key="5">
    <source>
        <dbReference type="ARBA" id="ARBA00023163"/>
    </source>
</evidence>
<accession>A0A140DZZ6</accession>
<dbReference type="PANTHER" id="PTHR30346">
    <property type="entry name" value="TRANSCRIPTIONAL DUAL REGULATOR HCAR-RELATED"/>
    <property type="match status" value="1"/>
</dbReference>
<keyword evidence="3" id="KW-0238">DNA-binding</keyword>